<evidence type="ECO:0000256" key="4">
    <source>
        <dbReference type="SAM" id="Phobius"/>
    </source>
</evidence>
<feature type="compositionally biased region" description="Polar residues" evidence="3">
    <location>
        <begin position="17"/>
        <end position="27"/>
    </location>
</feature>
<accession>A0A0G4P9B4</accession>
<keyword evidence="4" id="KW-0472">Membrane</keyword>
<dbReference type="PANTHER" id="PTHR33365:SF4">
    <property type="entry name" value="CYCLOCHLOROTINE BIOSYNTHESIS PROTEIN O"/>
    <property type="match status" value="1"/>
</dbReference>
<dbReference type="Proteomes" id="UP000053732">
    <property type="component" value="Unassembled WGS sequence"/>
</dbReference>
<protein>
    <recommendedName>
        <fullName evidence="7">Tat pathway signal sequence</fullName>
    </recommendedName>
</protein>
<evidence type="ECO:0000256" key="1">
    <source>
        <dbReference type="ARBA" id="ARBA00004685"/>
    </source>
</evidence>
<name>A0A0G4P9B4_PENC3</name>
<dbReference type="Pfam" id="PF11807">
    <property type="entry name" value="UstYa"/>
    <property type="match status" value="1"/>
</dbReference>
<dbReference type="STRING" id="1429867.A0A0G4P9B4"/>
<dbReference type="EMBL" id="HG793141">
    <property type="protein sequence ID" value="CRL22906.1"/>
    <property type="molecule type" value="Genomic_DNA"/>
</dbReference>
<evidence type="ECO:0000313" key="5">
    <source>
        <dbReference type="EMBL" id="CRL22906.1"/>
    </source>
</evidence>
<keyword evidence="4" id="KW-0812">Transmembrane</keyword>
<reference evidence="5 6" key="1">
    <citation type="journal article" date="2014" name="Nat. Commun.">
        <title>Multiple recent horizontal transfers of a large genomic region in cheese making fungi.</title>
        <authorList>
            <person name="Cheeseman K."/>
            <person name="Ropars J."/>
            <person name="Renault P."/>
            <person name="Dupont J."/>
            <person name="Gouzy J."/>
            <person name="Branca A."/>
            <person name="Abraham A.L."/>
            <person name="Ceppi M."/>
            <person name="Conseiller E."/>
            <person name="Debuchy R."/>
            <person name="Malagnac F."/>
            <person name="Goarin A."/>
            <person name="Silar P."/>
            <person name="Lacoste S."/>
            <person name="Sallet E."/>
            <person name="Bensimon A."/>
            <person name="Giraud T."/>
            <person name="Brygoo Y."/>
        </authorList>
    </citation>
    <scope>NUCLEOTIDE SEQUENCE [LARGE SCALE GENOMIC DNA]</scope>
    <source>
        <strain evidence="6">FM 013</strain>
    </source>
</reference>
<sequence>MDTSPRTSVEKLIQDPESPSLNESEGSQWAKERQHEGPGIRRRVLVISLMVVSFLINIALAIVVYNAPQGQSDAGQGRDEFTLPSPADTAISHKLVKFQNGINSDGTLYQGVPTTENNRLWKELYAHEMTRISYEEALQLPNKTSPEAPYEGSGYLIVLNVFHNLHCLDSIRKTLYYFADPKWTAEDNPYIHMGDGHIDSMLQAIGQNMGITHVDHCIDALRQHQMCSVDITPNVFQYSPKDFGIRAMANVVHECRDFAKIKEWARDHRAPPFNGFGDGEAIGKCALNDSSTCLYS</sequence>
<keyword evidence="6" id="KW-1185">Reference proteome</keyword>
<keyword evidence="4" id="KW-1133">Transmembrane helix</keyword>
<dbReference type="PANTHER" id="PTHR33365">
    <property type="entry name" value="YALI0B05434P"/>
    <property type="match status" value="1"/>
</dbReference>
<dbReference type="GO" id="GO:0043386">
    <property type="term" value="P:mycotoxin biosynthetic process"/>
    <property type="evidence" value="ECO:0007669"/>
    <property type="project" value="InterPro"/>
</dbReference>
<proteinExistence type="inferred from homology"/>
<feature type="region of interest" description="Disordered" evidence="3">
    <location>
        <begin position="1"/>
        <end position="35"/>
    </location>
</feature>
<evidence type="ECO:0008006" key="7">
    <source>
        <dbReference type="Google" id="ProtNLM"/>
    </source>
</evidence>
<feature type="transmembrane region" description="Helical" evidence="4">
    <location>
        <begin position="44"/>
        <end position="65"/>
    </location>
</feature>
<organism evidence="5 6">
    <name type="scientific">Penicillium camemberti (strain FM 013)</name>
    <dbReference type="NCBI Taxonomy" id="1429867"/>
    <lineage>
        <taxon>Eukaryota</taxon>
        <taxon>Fungi</taxon>
        <taxon>Dikarya</taxon>
        <taxon>Ascomycota</taxon>
        <taxon>Pezizomycotina</taxon>
        <taxon>Eurotiomycetes</taxon>
        <taxon>Eurotiomycetidae</taxon>
        <taxon>Eurotiales</taxon>
        <taxon>Aspergillaceae</taxon>
        <taxon>Penicillium</taxon>
    </lineage>
</organism>
<dbReference type="InterPro" id="IPR021765">
    <property type="entry name" value="UstYa-like"/>
</dbReference>
<evidence type="ECO:0000256" key="3">
    <source>
        <dbReference type="SAM" id="MobiDB-lite"/>
    </source>
</evidence>
<comment type="pathway">
    <text evidence="1">Mycotoxin biosynthesis.</text>
</comment>
<evidence type="ECO:0000313" key="6">
    <source>
        <dbReference type="Proteomes" id="UP000053732"/>
    </source>
</evidence>
<comment type="similarity">
    <text evidence="2">Belongs to the ustYa family.</text>
</comment>
<dbReference type="AlphaFoldDB" id="A0A0G4P9B4"/>
<gene>
    <name evidence="5" type="ORF">PCAMFM013_S008g000335</name>
</gene>
<evidence type="ECO:0000256" key="2">
    <source>
        <dbReference type="ARBA" id="ARBA00035112"/>
    </source>
</evidence>